<organism evidence="4 5">
    <name type="scientific">Aspergillus thermomutatus</name>
    <name type="common">Neosartorya pseudofischeri</name>
    <dbReference type="NCBI Taxonomy" id="41047"/>
    <lineage>
        <taxon>Eukaryota</taxon>
        <taxon>Fungi</taxon>
        <taxon>Dikarya</taxon>
        <taxon>Ascomycota</taxon>
        <taxon>Pezizomycotina</taxon>
        <taxon>Eurotiomycetes</taxon>
        <taxon>Eurotiomycetidae</taxon>
        <taxon>Eurotiales</taxon>
        <taxon>Aspergillaceae</taxon>
        <taxon>Aspergillus</taxon>
        <taxon>Aspergillus subgen. Fumigati</taxon>
    </lineage>
</organism>
<name>A0A397HGH4_ASPTH</name>
<dbReference type="PANTHER" id="PTHR35185:SF1">
    <property type="entry name" value="UPF0619 GPI-ANCHORED MEMBRANE PROTEIN C1322.10"/>
    <property type="match status" value="1"/>
</dbReference>
<dbReference type="AlphaFoldDB" id="A0A397HGH4"/>
<dbReference type="GeneID" id="38130668"/>
<dbReference type="RefSeq" id="XP_026616678.1">
    <property type="nucleotide sequence ID" value="XM_026762313.1"/>
</dbReference>
<dbReference type="Proteomes" id="UP000215305">
    <property type="component" value="Unassembled WGS sequence"/>
</dbReference>
<feature type="domain" description="Yeast cell wall synthesis Kre9/Knh1-like N-terminal" evidence="3">
    <location>
        <begin position="40"/>
        <end position="132"/>
    </location>
</feature>
<dbReference type="OrthoDB" id="5316007at2759"/>
<dbReference type="InterPro" id="IPR052479">
    <property type="entry name" value="GPI-anchor_Adhesion_Reg"/>
</dbReference>
<protein>
    <recommendedName>
        <fullName evidence="3">Yeast cell wall synthesis Kre9/Knh1-like N-terminal domain-containing protein</fullName>
    </recommendedName>
</protein>
<comment type="caution">
    <text evidence="4">The sequence shown here is derived from an EMBL/GenBank/DDBJ whole genome shotgun (WGS) entry which is preliminary data.</text>
</comment>
<evidence type="ECO:0000313" key="5">
    <source>
        <dbReference type="Proteomes" id="UP000215305"/>
    </source>
</evidence>
<dbReference type="PANTHER" id="PTHR35185">
    <property type="entry name" value="SERINE/THREONINE-RICH PROTEIN ADG2-RELATED"/>
    <property type="match status" value="1"/>
</dbReference>
<sequence length="185" mass="19093">MRFFASIVALAATAAGASSLCSPSRDDGPTNQSQALTITSPKSMDQVDMSKAVDIEWQAVQSDAQNFSIVLVNMITQPTVNKVIAKDVKASDEKYTVNGVSGIPKANGYQINFVSTGTMNTGILAQSPQFNVTNVKPEPKTTSTESQTATATVAATATATTNAAASLIAPAAAGSFILSLFALVV</sequence>
<dbReference type="EMBL" id="NKHU02000039">
    <property type="protein sequence ID" value="RHZ62162.1"/>
    <property type="molecule type" value="Genomic_DNA"/>
</dbReference>
<evidence type="ECO:0000256" key="2">
    <source>
        <dbReference type="SAM" id="SignalP"/>
    </source>
</evidence>
<gene>
    <name evidence="4" type="ORF">CDV56_108694</name>
</gene>
<keyword evidence="1 2" id="KW-0732">Signal</keyword>
<proteinExistence type="predicted"/>
<dbReference type="InterPro" id="IPR018466">
    <property type="entry name" value="Kre9/Knh1-like_N"/>
</dbReference>
<dbReference type="Pfam" id="PF10342">
    <property type="entry name" value="Kre9_KNH"/>
    <property type="match status" value="1"/>
</dbReference>
<reference evidence="4" key="1">
    <citation type="submission" date="2018-08" db="EMBL/GenBank/DDBJ databases">
        <title>Draft genome sequence of azole-resistant Aspergillus thermomutatus (Neosartorya pseudofischeri) strain HMR AF 39, isolated from a human nasal aspirate.</title>
        <authorList>
            <person name="Parent-Michaud M."/>
            <person name="Dufresne P.J."/>
            <person name="Fournier E."/>
            <person name="Martineau C."/>
            <person name="Moreira S."/>
            <person name="Perkins V."/>
            <person name="De Repentigny L."/>
            <person name="Dufresne S.F."/>
        </authorList>
    </citation>
    <scope>NUCLEOTIDE SEQUENCE [LARGE SCALE GENOMIC DNA]</scope>
    <source>
        <strain evidence="4">HMR AF 39</strain>
    </source>
</reference>
<accession>A0A397HGH4</accession>
<evidence type="ECO:0000259" key="3">
    <source>
        <dbReference type="Pfam" id="PF10342"/>
    </source>
</evidence>
<feature type="chain" id="PRO_5017195560" description="Yeast cell wall synthesis Kre9/Knh1-like N-terminal domain-containing protein" evidence="2">
    <location>
        <begin position="20"/>
        <end position="185"/>
    </location>
</feature>
<feature type="signal peptide" evidence="2">
    <location>
        <begin position="1"/>
        <end position="19"/>
    </location>
</feature>
<evidence type="ECO:0000256" key="1">
    <source>
        <dbReference type="ARBA" id="ARBA00022729"/>
    </source>
</evidence>
<evidence type="ECO:0000313" key="4">
    <source>
        <dbReference type="EMBL" id="RHZ62162.1"/>
    </source>
</evidence>
<keyword evidence="5" id="KW-1185">Reference proteome</keyword>
<dbReference type="STRING" id="41047.A0A397HGH4"/>
<dbReference type="VEuPathDB" id="FungiDB:CDV56_108694"/>